<dbReference type="PANTHER" id="PTHR30404:SF0">
    <property type="entry name" value="N-ACETYLMURAMOYL-L-ALANINE AMIDASE AMIC"/>
    <property type="match status" value="1"/>
</dbReference>
<protein>
    <submittedName>
        <fullName evidence="3">N-acetylmuramoyl-L-alanine amidase</fullName>
    </submittedName>
</protein>
<dbReference type="GO" id="GO:0008745">
    <property type="term" value="F:N-acetylmuramoyl-L-alanine amidase activity"/>
    <property type="evidence" value="ECO:0007669"/>
    <property type="project" value="InterPro"/>
</dbReference>
<accession>A0A8J7AL13</accession>
<keyword evidence="4" id="KW-1185">Reference proteome</keyword>
<gene>
    <name evidence="3" type="ORF">IQ241_01945</name>
</gene>
<dbReference type="SMART" id="SM00646">
    <property type="entry name" value="Ami_3"/>
    <property type="match status" value="1"/>
</dbReference>
<comment type="caution">
    <text evidence="3">The sequence shown here is derived from an EMBL/GenBank/DDBJ whole genome shotgun (WGS) entry which is preliminary data.</text>
</comment>
<keyword evidence="1" id="KW-0378">Hydrolase</keyword>
<name>A0A8J7AL13_9CYAN</name>
<dbReference type="Gene3D" id="3.40.630.40">
    <property type="entry name" value="Zn-dependent exopeptidases"/>
    <property type="match status" value="1"/>
</dbReference>
<dbReference type="SUPFAM" id="SSF53187">
    <property type="entry name" value="Zn-dependent exopeptidases"/>
    <property type="match status" value="1"/>
</dbReference>
<dbReference type="GO" id="GO:0030288">
    <property type="term" value="C:outer membrane-bounded periplasmic space"/>
    <property type="evidence" value="ECO:0007669"/>
    <property type="project" value="TreeGrafter"/>
</dbReference>
<evidence type="ECO:0000259" key="2">
    <source>
        <dbReference type="SMART" id="SM00646"/>
    </source>
</evidence>
<dbReference type="GO" id="GO:0009253">
    <property type="term" value="P:peptidoglycan catabolic process"/>
    <property type="evidence" value="ECO:0007669"/>
    <property type="project" value="InterPro"/>
</dbReference>
<dbReference type="CDD" id="cd02696">
    <property type="entry name" value="MurNAc-LAA"/>
    <property type="match status" value="1"/>
</dbReference>
<evidence type="ECO:0000313" key="3">
    <source>
        <dbReference type="EMBL" id="MBE9076066.1"/>
    </source>
</evidence>
<evidence type="ECO:0000313" key="4">
    <source>
        <dbReference type="Proteomes" id="UP000636505"/>
    </source>
</evidence>
<evidence type="ECO:0000256" key="1">
    <source>
        <dbReference type="ARBA" id="ARBA00022801"/>
    </source>
</evidence>
<organism evidence="3 4">
    <name type="scientific">Vasconcelosia minhoensis LEGE 07310</name>
    <dbReference type="NCBI Taxonomy" id="915328"/>
    <lineage>
        <taxon>Bacteria</taxon>
        <taxon>Bacillati</taxon>
        <taxon>Cyanobacteriota</taxon>
        <taxon>Cyanophyceae</taxon>
        <taxon>Nodosilineales</taxon>
        <taxon>Cymatolegaceae</taxon>
        <taxon>Vasconcelosia</taxon>
        <taxon>Vasconcelosia minhoensis</taxon>
    </lineage>
</organism>
<dbReference type="EMBL" id="JADEXG010000003">
    <property type="protein sequence ID" value="MBE9076066.1"/>
    <property type="molecule type" value="Genomic_DNA"/>
</dbReference>
<sequence length="301" mass="32274">MPEVQVSRSDGEMTLEFSDAAISFGLGTEQLPVDRYSVSAWQLVQTAAEPPTLRMTLTLAEGSPDWQVSTRIDGVTLVPRDVAIGDVPDVGAALLEPVAVPPPAGQLTPSPSMGFSVPNGQVTVVIDPGHGGRDPGAVGIGGLQEKQVVNDISYQVADNLRQAGVNVVLTRDSDYELELEDRVQIAERANANLFVSIHANAISLSRPDVNGLETYYASSLGQRLAQAIHSTVLQTMGMRDRGVRQARFYVIRNTSMPATLVETGFVTGAEDQPNLRDPAWRSRMAAAIAQGILLYIQQRGA</sequence>
<dbReference type="Proteomes" id="UP000636505">
    <property type="component" value="Unassembled WGS sequence"/>
</dbReference>
<dbReference type="Pfam" id="PF01520">
    <property type="entry name" value="Amidase_3"/>
    <property type="match status" value="1"/>
</dbReference>
<dbReference type="InterPro" id="IPR002508">
    <property type="entry name" value="MurNAc-LAA_cat"/>
</dbReference>
<dbReference type="PANTHER" id="PTHR30404">
    <property type="entry name" value="N-ACETYLMURAMOYL-L-ALANINE AMIDASE"/>
    <property type="match status" value="1"/>
</dbReference>
<dbReference type="AlphaFoldDB" id="A0A8J7AL13"/>
<proteinExistence type="predicted"/>
<dbReference type="InterPro" id="IPR050695">
    <property type="entry name" value="N-acetylmuramoyl_amidase_3"/>
</dbReference>
<feature type="domain" description="MurNAc-LAA" evidence="2">
    <location>
        <begin position="183"/>
        <end position="293"/>
    </location>
</feature>
<reference evidence="3" key="1">
    <citation type="submission" date="2020-10" db="EMBL/GenBank/DDBJ databases">
        <authorList>
            <person name="Castelo-Branco R."/>
            <person name="Eusebio N."/>
            <person name="Adriana R."/>
            <person name="Vieira A."/>
            <person name="Brugerolle De Fraissinette N."/>
            <person name="Rezende De Castro R."/>
            <person name="Schneider M.P."/>
            <person name="Vasconcelos V."/>
            <person name="Leao P.N."/>
        </authorList>
    </citation>
    <scope>NUCLEOTIDE SEQUENCE</scope>
    <source>
        <strain evidence="3">LEGE 07310</strain>
    </source>
</reference>